<dbReference type="KEGG" id="noa:BKM31_54770"/>
<dbReference type="Pfam" id="PF01145">
    <property type="entry name" value="Band_7"/>
    <property type="match status" value="1"/>
</dbReference>
<accession>A0A1V0AGL6</accession>
<organism evidence="3 4">
    <name type="scientific">[Actinomadura] parvosata subsp. kistnae</name>
    <dbReference type="NCBI Taxonomy" id="1909395"/>
    <lineage>
        <taxon>Bacteria</taxon>
        <taxon>Bacillati</taxon>
        <taxon>Actinomycetota</taxon>
        <taxon>Actinomycetes</taxon>
        <taxon>Streptosporangiales</taxon>
        <taxon>Streptosporangiaceae</taxon>
        <taxon>Nonomuraea</taxon>
    </lineage>
</organism>
<dbReference type="EMBL" id="CP017717">
    <property type="protein sequence ID" value="AQZ69336.1"/>
    <property type="molecule type" value="Genomic_DNA"/>
</dbReference>
<dbReference type="InterPro" id="IPR001107">
    <property type="entry name" value="Band_7"/>
</dbReference>
<dbReference type="AlphaFoldDB" id="A0A1V0AGL6"/>
<evidence type="ECO:0000256" key="1">
    <source>
        <dbReference type="SAM" id="Phobius"/>
    </source>
</evidence>
<keyword evidence="1" id="KW-0472">Membrane</keyword>
<dbReference type="Gene3D" id="3.30.479.30">
    <property type="entry name" value="Band 7 domain"/>
    <property type="match status" value="1"/>
</dbReference>
<dbReference type="PANTHER" id="PTHR43446">
    <property type="entry name" value="MEMBRANE PROTEIN-RELATED"/>
    <property type="match status" value="1"/>
</dbReference>
<dbReference type="InterPro" id="IPR036013">
    <property type="entry name" value="Band_7/SPFH_dom_sf"/>
</dbReference>
<evidence type="ECO:0000313" key="4">
    <source>
        <dbReference type="Proteomes" id="UP000190797"/>
    </source>
</evidence>
<protein>
    <recommendedName>
        <fullName evidence="2">Band 7 domain-containing protein</fullName>
    </recommendedName>
</protein>
<evidence type="ECO:0000313" key="3">
    <source>
        <dbReference type="EMBL" id="AQZ69336.1"/>
    </source>
</evidence>
<keyword evidence="1" id="KW-0812">Transmembrane</keyword>
<dbReference type="SUPFAM" id="SSF117892">
    <property type="entry name" value="Band 7/SPFH domain"/>
    <property type="match status" value="1"/>
</dbReference>
<feature type="transmembrane region" description="Helical" evidence="1">
    <location>
        <begin position="38"/>
        <end position="63"/>
    </location>
</feature>
<sequence length="321" mass="34323">MKSPTGKGEAMVNTLEGSVVDMPAPHTYERPVKAANGFVMLSVATVLGLGGLAVLVLGIAMLASDSGTAGLALLVLGVLATLIGFFMLFGLTAVAPGEARVVQLLGRYVGTLRTPGFQWVNPITVRRRVSTRIRNHETDVTKVNDADGNPIQIATVVVWQVQDTAQAVFEVDDFVEFVAIQAETAVRHIAGTYPYDAHGEPRLSLRDNADEINDQLSTEIAARVASAGVKVIESRIIHLAYAPEIAHAMLRRQQAGAVVAARQRIVEGAVGMVEMALAKLAEHDVVELDEERKAAMVSNLLVVLVGDRDTQPVVNTGTLYQ</sequence>
<keyword evidence="4" id="KW-1185">Reference proteome</keyword>
<dbReference type="SMART" id="SM00244">
    <property type="entry name" value="PHB"/>
    <property type="match status" value="1"/>
</dbReference>
<feature type="domain" description="Band 7" evidence="2">
    <location>
        <begin position="89"/>
        <end position="253"/>
    </location>
</feature>
<feature type="transmembrane region" description="Helical" evidence="1">
    <location>
        <begin position="69"/>
        <end position="95"/>
    </location>
</feature>
<keyword evidence="1" id="KW-1133">Transmembrane helix</keyword>
<dbReference type="Proteomes" id="UP000190797">
    <property type="component" value="Chromosome"/>
</dbReference>
<dbReference type="STRING" id="1909395.BKM31_54770"/>
<gene>
    <name evidence="3" type="ORF">BKM31_54770</name>
</gene>
<reference evidence="4" key="1">
    <citation type="journal article" date="2017" name="Med. Chem. Commun.">
        <title>Nonomuraea sp. ATCC 55076 harbours the largest actinomycete chromosome to date and the kistamicin biosynthetic gene cluster.</title>
        <authorList>
            <person name="Nazari B."/>
            <person name="Forneris C.C."/>
            <person name="Gibson M.I."/>
            <person name="Moon K."/>
            <person name="Schramma K.R."/>
            <person name="Seyedsayamdost M.R."/>
        </authorList>
    </citation>
    <scope>NUCLEOTIDE SEQUENCE [LARGE SCALE GENOMIC DNA]</scope>
    <source>
        <strain evidence="4">ATCC 55076</strain>
    </source>
</reference>
<dbReference type="PANTHER" id="PTHR43446:SF1">
    <property type="entry name" value="BAND 7 DOMAIN-CONTAINING PROTEIN"/>
    <property type="match status" value="1"/>
</dbReference>
<evidence type="ECO:0000259" key="2">
    <source>
        <dbReference type="SMART" id="SM00244"/>
    </source>
</evidence>
<proteinExistence type="predicted"/>
<name>A0A1V0AGL6_9ACTN</name>
<dbReference type="CDD" id="cd03402">
    <property type="entry name" value="SPFH_like_u2"/>
    <property type="match status" value="1"/>
</dbReference>